<organism evidence="16">
    <name type="scientific">Trichuris suis</name>
    <name type="common">pig whipworm</name>
    <dbReference type="NCBI Taxonomy" id="68888"/>
    <lineage>
        <taxon>Eukaryota</taxon>
        <taxon>Metazoa</taxon>
        <taxon>Ecdysozoa</taxon>
        <taxon>Nematoda</taxon>
        <taxon>Enoplea</taxon>
        <taxon>Dorylaimia</taxon>
        <taxon>Trichinellida</taxon>
        <taxon>Trichuridae</taxon>
        <taxon>Trichuris</taxon>
    </lineage>
</organism>
<evidence type="ECO:0000256" key="1">
    <source>
        <dbReference type="ARBA" id="ARBA00004447"/>
    </source>
</evidence>
<keyword evidence="17" id="KW-1185">Reference proteome</keyword>
<keyword evidence="5 12" id="KW-0808">Transferase</keyword>
<evidence type="ECO:0000259" key="14">
    <source>
        <dbReference type="Pfam" id="PF17039"/>
    </source>
</evidence>
<dbReference type="GO" id="GO:0008417">
    <property type="term" value="F:fucosyltransferase activity"/>
    <property type="evidence" value="ECO:0007669"/>
    <property type="project" value="InterPro"/>
</dbReference>
<keyword evidence="8 12" id="KW-1133">Transmembrane helix</keyword>
<reference evidence="16 17" key="1">
    <citation type="journal article" date="2014" name="Nat. Genet.">
        <title>Genome and transcriptome of the porcine whipworm Trichuris suis.</title>
        <authorList>
            <person name="Jex A.R."/>
            <person name="Nejsum P."/>
            <person name="Schwarz E.M."/>
            <person name="Hu L."/>
            <person name="Young N.D."/>
            <person name="Hall R.S."/>
            <person name="Korhonen P.K."/>
            <person name="Liao S."/>
            <person name="Thamsborg S."/>
            <person name="Xia J."/>
            <person name="Xu P."/>
            <person name="Wang S."/>
            <person name="Scheerlinck J.P."/>
            <person name="Hofmann A."/>
            <person name="Sternberg P.W."/>
            <person name="Wang J."/>
            <person name="Gasser R.B."/>
        </authorList>
    </citation>
    <scope>NUCLEOTIDE SEQUENCE [LARGE SCALE GENOMIC DNA]</scope>
    <source>
        <strain evidence="16">DCEP-RM93F</strain>
        <strain evidence="15">DCEP-RM93M</strain>
    </source>
</reference>
<keyword evidence="10 12" id="KW-0472">Membrane</keyword>
<dbReference type="SUPFAM" id="SSF53756">
    <property type="entry name" value="UDP-Glycosyltransferase/glycogen phosphorylase"/>
    <property type="match status" value="1"/>
</dbReference>
<feature type="domain" description="Fucosyltransferase C-terminal" evidence="13">
    <location>
        <begin position="199"/>
        <end position="370"/>
    </location>
</feature>
<dbReference type="OrthoDB" id="427096at2759"/>
<dbReference type="InterPro" id="IPR031481">
    <property type="entry name" value="Glyco_tran_10_N"/>
</dbReference>
<evidence type="ECO:0000313" key="15">
    <source>
        <dbReference type="EMBL" id="KFD58561.1"/>
    </source>
</evidence>
<evidence type="ECO:0000256" key="12">
    <source>
        <dbReference type="RuleBase" id="RU003832"/>
    </source>
</evidence>
<comment type="subcellular location">
    <subcellularLocation>
        <location evidence="1 12">Golgi apparatus</location>
        <location evidence="1 12">Golgi stack membrane</location>
        <topology evidence="1 12">Single-pass type II membrane protein</topology>
    </subcellularLocation>
</comment>
<keyword evidence="11" id="KW-0325">Glycoprotein</keyword>
<evidence type="ECO:0000256" key="7">
    <source>
        <dbReference type="ARBA" id="ARBA00022968"/>
    </source>
</evidence>
<protein>
    <recommendedName>
        <fullName evidence="12">Fucosyltransferase</fullName>
        <ecNumber evidence="12">2.4.1.-</ecNumber>
    </recommendedName>
</protein>
<dbReference type="Pfam" id="PF00852">
    <property type="entry name" value="Glyco_transf_10"/>
    <property type="match status" value="1"/>
</dbReference>
<keyword evidence="6 12" id="KW-0812">Transmembrane</keyword>
<sequence length="391" mass="45193">MTAEKQCTCVRYLLYGLVLCSASILHSQHLFDGIFRRLSKSSQNQGVLTTEVHEKNNETDKIFQQLRFLSNATVAQQLLILLADATLIWELENSANEAFKKCPVSNCIATGSLPSPDFSPDAVIFRYLLPALPRRDAHQIWIFFSLESPLNTPSFANLNRVVNWTATYRLDSDIPIPYGLYKPRGGVTSNEYKESGFAGKSSLVAWFSSNCFTMNQREAYVRELSRHIQVDAYGSCGRHRCRRGSSACWEMLAKKYKFYLAFENSNCRHYITEKLFFNAFQHNVIPVVMGAPREDYLRLVPPNSFIHVDDFDTPRQLAEYLKHVAQNQSLYDSFFRWRSHYEAVNTRFWCRLCAMLNHPVPKTYDSLESWWRPPDVCKPPKLFAVYDEAPR</sequence>
<dbReference type="Pfam" id="PF17039">
    <property type="entry name" value="Glyco_tran_10_N"/>
    <property type="match status" value="1"/>
</dbReference>
<dbReference type="FunFam" id="3.40.50.11660:FF:000004">
    <property type="entry name" value="Glycoprotein 3-alpha-L-fucosyltransferase A"/>
    <property type="match status" value="1"/>
</dbReference>
<dbReference type="AlphaFoldDB" id="A0A085N9B5"/>
<evidence type="ECO:0000313" key="16">
    <source>
        <dbReference type="EMBL" id="KFD66061.1"/>
    </source>
</evidence>
<gene>
    <name evidence="15" type="ORF">M513_00787</name>
    <name evidence="16" type="ORF">M514_00787</name>
</gene>
<dbReference type="UniPathway" id="UPA00378"/>
<dbReference type="EMBL" id="KL367528">
    <property type="protein sequence ID" value="KFD66061.1"/>
    <property type="molecule type" value="Genomic_DNA"/>
</dbReference>
<comment type="pathway">
    <text evidence="2">Protein modification; protein glycosylation.</text>
</comment>
<dbReference type="PANTHER" id="PTHR48438:SF1">
    <property type="entry name" value="ALPHA-(1,3)-FUCOSYLTRANSFERASE C-RELATED"/>
    <property type="match status" value="1"/>
</dbReference>
<dbReference type="InterPro" id="IPR038577">
    <property type="entry name" value="GT10-like_C_sf"/>
</dbReference>
<evidence type="ECO:0000259" key="13">
    <source>
        <dbReference type="Pfam" id="PF00852"/>
    </source>
</evidence>
<dbReference type="EC" id="2.4.1.-" evidence="12"/>
<dbReference type="GO" id="GO:0032580">
    <property type="term" value="C:Golgi cisterna membrane"/>
    <property type="evidence" value="ECO:0007669"/>
    <property type="project" value="UniProtKB-SubCell"/>
</dbReference>
<feature type="domain" description="Fucosyltransferase N-terminal" evidence="14">
    <location>
        <begin position="87"/>
        <end position="179"/>
    </location>
</feature>
<dbReference type="Proteomes" id="UP000030764">
    <property type="component" value="Unassembled WGS sequence"/>
</dbReference>
<dbReference type="Proteomes" id="UP000030758">
    <property type="component" value="Unassembled WGS sequence"/>
</dbReference>
<dbReference type="PANTHER" id="PTHR48438">
    <property type="entry name" value="ALPHA-(1,3)-FUCOSYLTRANSFERASE C-RELATED"/>
    <property type="match status" value="1"/>
</dbReference>
<feature type="transmembrane region" description="Helical" evidence="12">
    <location>
        <begin position="12"/>
        <end position="31"/>
    </location>
</feature>
<evidence type="ECO:0000256" key="2">
    <source>
        <dbReference type="ARBA" id="ARBA00004922"/>
    </source>
</evidence>
<evidence type="ECO:0000256" key="4">
    <source>
        <dbReference type="ARBA" id="ARBA00022676"/>
    </source>
</evidence>
<name>A0A085N9B5_9BILA</name>
<evidence type="ECO:0000256" key="5">
    <source>
        <dbReference type="ARBA" id="ARBA00022679"/>
    </source>
</evidence>
<keyword evidence="9 12" id="KW-0333">Golgi apparatus</keyword>
<evidence type="ECO:0000256" key="11">
    <source>
        <dbReference type="ARBA" id="ARBA00023180"/>
    </source>
</evidence>
<dbReference type="InterPro" id="IPR055270">
    <property type="entry name" value="Glyco_tran_10_C"/>
</dbReference>
<comment type="similarity">
    <text evidence="3 12">Belongs to the glycosyltransferase 10 family.</text>
</comment>
<evidence type="ECO:0000256" key="10">
    <source>
        <dbReference type="ARBA" id="ARBA00023136"/>
    </source>
</evidence>
<evidence type="ECO:0000256" key="9">
    <source>
        <dbReference type="ARBA" id="ARBA00023034"/>
    </source>
</evidence>
<dbReference type="Gene3D" id="3.40.50.11660">
    <property type="entry name" value="Glycosyl transferase family 10, C-terminal domain"/>
    <property type="match status" value="1"/>
</dbReference>
<accession>A0A085N9B5</accession>
<evidence type="ECO:0000313" key="17">
    <source>
        <dbReference type="Proteomes" id="UP000030764"/>
    </source>
</evidence>
<proteinExistence type="inferred from homology"/>
<dbReference type="EMBL" id="KL363184">
    <property type="protein sequence ID" value="KFD58561.1"/>
    <property type="molecule type" value="Genomic_DNA"/>
</dbReference>
<evidence type="ECO:0000256" key="8">
    <source>
        <dbReference type="ARBA" id="ARBA00022989"/>
    </source>
</evidence>
<evidence type="ECO:0000256" key="6">
    <source>
        <dbReference type="ARBA" id="ARBA00022692"/>
    </source>
</evidence>
<keyword evidence="7" id="KW-0735">Signal-anchor</keyword>
<dbReference type="InterPro" id="IPR001503">
    <property type="entry name" value="Glyco_trans_10"/>
</dbReference>
<keyword evidence="4 12" id="KW-0328">Glycosyltransferase</keyword>
<evidence type="ECO:0000256" key="3">
    <source>
        <dbReference type="ARBA" id="ARBA00008919"/>
    </source>
</evidence>